<evidence type="ECO:0000259" key="19">
    <source>
        <dbReference type="Pfam" id="PF03372"/>
    </source>
</evidence>
<evidence type="ECO:0000256" key="9">
    <source>
        <dbReference type="ARBA" id="ARBA00022722"/>
    </source>
</evidence>
<feature type="region of interest" description="Disordered" evidence="18">
    <location>
        <begin position="938"/>
        <end position="960"/>
    </location>
</feature>
<keyword evidence="10" id="KW-0479">Metal-binding</keyword>
<protein>
    <recommendedName>
        <fullName evidence="6">poly(A)-specific ribonuclease</fullName>
        <ecNumber evidence="6">3.1.13.4</ecNumber>
    </recommendedName>
</protein>
<evidence type="ECO:0000256" key="8">
    <source>
        <dbReference type="ARBA" id="ARBA00022614"/>
    </source>
</evidence>
<dbReference type="OrthoDB" id="428734at2759"/>
<dbReference type="GeneID" id="106152755"/>
<comment type="subcellular location">
    <subcellularLocation>
        <location evidence="4">Cytoplasm</location>
    </subcellularLocation>
    <subcellularLocation>
        <location evidence="3">Nucleus</location>
    </subcellularLocation>
</comment>
<keyword evidence="9" id="KW-0540">Nuclease</keyword>
<feature type="compositionally biased region" description="Low complexity" evidence="18">
    <location>
        <begin position="249"/>
        <end position="268"/>
    </location>
</feature>
<dbReference type="GO" id="GO:0004535">
    <property type="term" value="F:poly(A)-specific ribonuclease activity"/>
    <property type="evidence" value="ECO:0007669"/>
    <property type="project" value="UniProtKB-EC"/>
</dbReference>
<dbReference type="Proteomes" id="UP000085678">
    <property type="component" value="Unplaced"/>
</dbReference>
<dbReference type="AlphaFoldDB" id="A0A1S3H9X5"/>
<dbReference type="InterPro" id="IPR005135">
    <property type="entry name" value="Endo/exonuclease/phosphatase"/>
</dbReference>
<dbReference type="Pfam" id="PF03372">
    <property type="entry name" value="Exo_endo_phos"/>
    <property type="match status" value="1"/>
</dbReference>
<feature type="compositionally biased region" description="Low complexity" evidence="18">
    <location>
        <begin position="126"/>
        <end position="136"/>
    </location>
</feature>
<dbReference type="RefSeq" id="XP_013381925.1">
    <property type="nucleotide sequence ID" value="XM_013526471.2"/>
</dbReference>
<keyword evidence="14" id="KW-0460">Magnesium</keyword>
<feature type="compositionally biased region" description="Low complexity" evidence="18">
    <location>
        <begin position="440"/>
        <end position="451"/>
    </location>
</feature>
<dbReference type="GO" id="GO:0005737">
    <property type="term" value="C:cytoplasm"/>
    <property type="evidence" value="ECO:0007669"/>
    <property type="project" value="UniProtKB-SubCell"/>
</dbReference>
<dbReference type="GO" id="GO:0046872">
    <property type="term" value="F:metal ion binding"/>
    <property type="evidence" value="ECO:0007669"/>
    <property type="project" value="UniProtKB-KW"/>
</dbReference>
<sequence>MGKKGRKKVATCVSLTSTLDVVSRDMFHQRMEGMSMSDSCEDCKRERFCSRPKKKKKGESSWAKEVKNKSGSPIIIKLSEAFKGGDKMKDLLKASEEDNNAEMVSYSKHHHHRYHQHHHNQRYRNHSGSSSSGGSSAVVSLKAKNSKNFNAFLSAIEKVHKKDRPLAPYNLHPGYHWGGEGYWGCKNYMPQVLLNNMISNPGSSMHGAHHPADHAYDLEHVKWESIIKSSNVSLICNNLNSEVSSASETLSTTTDDSENSSIVSTSETFSDDSDSISQDSFAEEGGAGVLSRAEVEKLAAYTTGFPLTKFGCFHHECPECVAAAGWYYPGAALSAYPGAVAYIPDATYLQGRSIIRAEADLQEETVATKETSKTTHTEEPGSKKKTKEVYVPRNLDTSDSEEEKVDDYIDVDSLKYSSNNYNNNNRDWYLSLLNLPNTHSSPSSCSSSTSSKRQRRKRKNKTKRQNAQDFLPVEGVYMDLTESDVSITVYYHNNTPSTGHLHSFFYNGYWYYPAMECPSLYAPGPYIPPVHWHIPQSYYFMEQDLESIPKEHMIPPAELPKFTATQPPQRPWIPLAHPERNKPTAIFTVMCYNVLCDKYATRQLYGYCPTWALNWEYRKKGILEEIRHYNADIISLQEVETDQFYNYFLPELKQDGYDGIFSPKSRARTMSEQDRKHVDGCAIFYRTSKFGLSKEYLIEFNQLAMANAEGSDDMLNRVMTKDNIGLAALLETKEGVFENGLPSEVRQPILVATAHIHWDPEFSDVKLIQTMMLMWELKNIVKETTVSFRPGSSGATEVNSIPLILCGDFNSLPSSGVVEYLNTGMVSTTHLDMKDKGYETCLQKFQCGESKDIYTHSFKLSQAYSEDVMQYTNYTYDFKGIIDYIYYSRDLMSPLGVLGPYDTEWFQENKVHGCPHPHIPSDHFALLCEFELPVSQTGNNSSVRGSVNSSGSNSMHIVRR</sequence>
<evidence type="ECO:0000256" key="10">
    <source>
        <dbReference type="ARBA" id="ARBA00022723"/>
    </source>
</evidence>
<feature type="region of interest" description="Disordered" evidence="18">
    <location>
        <begin position="249"/>
        <end position="280"/>
    </location>
</feature>
<dbReference type="CDD" id="cd09097">
    <property type="entry name" value="Deadenylase_CCR4"/>
    <property type="match status" value="1"/>
</dbReference>
<evidence type="ECO:0000256" key="17">
    <source>
        <dbReference type="ARBA" id="ARBA00023242"/>
    </source>
</evidence>
<keyword evidence="20" id="KW-1185">Reference proteome</keyword>
<dbReference type="EC" id="3.1.13.4" evidence="6"/>
<gene>
    <name evidence="21 22" type="primary">LOC106152755</name>
</gene>
<evidence type="ECO:0000256" key="4">
    <source>
        <dbReference type="ARBA" id="ARBA00004496"/>
    </source>
</evidence>
<dbReference type="KEGG" id="lak:106152755"/>
<evidence type="ECO:0000256" key="12">
    <source>
        <dbReference type="ARBA" id="ARBA00022801"/>
    </source>
</evidence>
<dbReference type="InterPro" id="IPR036691">
    <property type="entry name" value="Endo/exonu/phosph_ase_sf"/>
</dbReference>
<evidence type="ECO:0000256" key="14">
    <source>
        <dbReference type="ARBA" id="ARBA00022842"/>
    </source>
</evidence>
<feature type="region of interest" description="Disordered" evidence="18">
    <location>
        <begin position="439"/>
        <end position="467"/>
    </location>
</feature>
<evidence type="ECO:0000256" key="3">
    <source>
        <dbReference type="ARBA" id="ARBA00004123"/>
    </source>
</evidence>
<keyword evidence="15" id="KW-0805">Transcription regulation</keyword>
<comment type="cofactor">
    <cofactor evidence="2">
        <name>Mg(2+)</name>
        <dbReference type="ChEBI" id="CHEBI:18420"/>
    </cofactor>
</comment>
<accession>A0A1S3H9X5</accession>
<comment type="catalytic activity">
    <reaction evidence="1">
        <text>Exonucleolytic cleavage of poly(A) to 5'-AMP.</text>
        <dbReference type="EC" id="3.1.13.4"/>
    </reaction>
</comment>
<feature type="region of interest" description="Disordered" evidence="18">
    <location>
        <begin position="365"/>
        <end position="403"/>
    </location>
</feature>
<evidence type="ECO:0000256" key="16">
    <source>
        <dbReference type="ARBA" id="ARBA00023163"/>
    </source>
</evidence>
<evidence type="ECO:0000313" key="21">
    <source>
        <dbReference type="RefSeq" id="XP_013381924.1"/>
    </source>
</evidence>
<keyword evidence="12" id="KW-0378">Hydrolase</keyword>
<dbReference type="FunFam" id="3.60.10.10:FF:000002">
    <property type="entry name" value="CCR4-NOT transcription complex subunit 6 like"/>
    <property type="match status" value="1"/>
</dbReference>
<comment type="similarity">
    <text evidence="5">Belongs to the CCR4/nocturin family.</text>
</comment>
<evidence type="ECO:0000256" key="6">
    <source>
        <dbReference type="ARBA" id="ARBA00012161"/>
    </source>
</evidence>
<dbReference type="STRING" id="7574.A0A1S3H9X5"/>
<evidence type="ECO:0000313" key="22">
    <source>
        <dbReference type="RefSeq" id="XP_013381925.1"/>
    </source>
</evidence>
<reference evidence="21 22" key="1">
    <citation type="submission" date="2025-04" db="UniProtKB">
        <authorList>
            <consortium name="RefSeq"/>
        </authorList>
    </citation>
    <scope>IDENTIFICATION</scope>
    <source>
        <tissue evidence="21 22">Gonads</tissue>
    </source>
</reference>
<dbReference type="PANTHER" id="PTHR12121">
    <property type="entry name" value="CARBON CATABOLITE REPRESSOR PROTEIN 4"/>
    <property type="match status" value="1"/>
</dbReference>
<dbReference type="RefSeq" id="XP_013381924.1">
    <property type="nucleotide sequence ID" value="XM_013526470.2"/>
</dbReference>
<evidence type="ECO:0000313" key="20">
    <source>
        <dbReference type="Proteomes" id="UP000085678"/>
    </source>
</evidence>
<keyword evidence="7" id="KW-0963">Cytoplasm</keyword>
<dbReference type="SUPFAM" id="SSF56219">
    <property type="entry name" value="DNase I-like"/>
    <property type="match status" value="1"/>
</dbReference>
<feature type="domain" description="Endonuclease/exonuclease/phosphatase" evidence="19">
    <location>
        <begin position="591"/>
        <end position="923"/>
    </location>
</feature>
<feature type="region of interest" description="Disordered" evidence="18">
    <location>
        <begin position="109"/>
        <end position="137"/>
    </location>
</feature>
<keyword evidence="11" id="KW-0677">Repeat</keyword>
<feature type="compositionally biased region" description="Basic residues" evidence="18">
    <location>
        <begin position="109"/>
        <end position="125"/>
    </location>
</feature>
<evidence type="ECO:0000256" key="11">
    <source>
        <dbReference type="ARBA" id="ARBA00022737"/>
    </source>
</evidence>
<keyword evidence="13" id="KW-0269">Exonuclease</keyword>
<evidence type="ECO:0000256" key="13">
    <source>
        <dbReference type="ARBA" id="ARBA00022839"/>
    </source>
</evidence>
<feature type="compositionally biased region" description="Basic residues" evidence="18">
    <location>
        <begin position="452"/>
        <end position="464"/>
    </location>
</feature>
<organism evidence="20 21">
    <name type="scientific">Lingula anatina</name>
    <name type="common">Brachiopod</name>
    <name type="synonym">Lingula unguis</name>
    <dbReference type="NCBI Taxonomy" id="7574"/>
    <lineage>
        <taxon>Eukaryota</taxon>
        <taxon>Metazoa</taxon>
        <taxon>Spiralia</taxon>
        <taxon>Lophotrochozoa</taxon>
        <taxon>Brachiopoda</taxon>
        <taxon>Linguliformea</taxon>
        <taxon>Lingulata</taxon>
        <taxon>Lingulida</taxon>
        <taxon>Linguloidea</taxon>
        <taxon>Lingulidae</taxon>
        <taxon>Lingula</taxon>
    </lineage>
</organism>
<keyword evidence="17" id="KW-0539">Nucleus</keyword>
<dbReference type="InterPro" id="IPR050410">
    <property type="entry name" value="CCR4/nocturin_mRNA_transcr"/>
</dbReference>
<evidence type="ECO:0000256" key="15">
    <source>
        <dbReference type="ARBA" id="ARBA00023015"/>
    </source>
</evidence>
<evidence type="ECO:0000256" key="2">
    <source>
        <dbReference type="ARBA" id="ARBA00001946"/>
    </source>
</evidence>
<feature type="compositionally biased region" description="Low complexity" evidence="18">
    <location>
        <begin position="938"/>
        <end position="954"/>
    </location>
</feature>
<feature type="compositionally biased region" description="Basic and acidic residues" evidence="18">
    <location>
        <begin position="366"/>
        <end position="390"/>
    </location>
</feature>
<keyword evidence="16" id="KW-0804">Transcription</keyword>
<evidence type="ECO:0000256" key="5">
    <source>
        <dbReference type="ARBA" id="ARBA00010774"/>
    </source>
</evidence>
<keyword evidence="8" id="KW-0433">Leucine-rich repeat</keyword>
<evidence type="ECO:0000256" key="1">
    <source>
        <dbReference type="ARBA" id="ARBA00001663"/>
    </source>
</evidence>
<name>A0A1S3H9X5_LINAN</name>
<dbReference type="GO" id="GO:0005634">
    <property type="term" value="C:nucleus"/>
    <property type="evidence" value="ECO:0007669"/>
    <property type="project" value="UniProtKB-SubCell"/>
</dbReference>
<evidence type="ECO:0000256" key="18">
    <source>
        <dbReference type="SAM" id="MobiDB-lite"/>
    </source>
</evidence>
<evidence type="ECO:0000256" key="7">
    <source>
        <dbReference type="ARBA" id="ARBA00022490"/>
    </source>
</evidence>
<dbReference type="Gene3D" id="3.60.10.10">
    <property type="entry name" value="Endonuclease/exonuclease/phosphatase"/>
    <property type="match status" value="1"/>
</dbReference>
<proteinExistence type="inferred from homology"/>
<dbReference type="PANTHER" id="PTHR12121:SF100">
    <property type="entry name" value="POLY(A)-SPECIFIC RIBONUCLEASE"/>
    <property type="match status" value="1"/>
</dbReference>